<gene>
    <name evidence="1" type="ORF">P9VFCI_253</name>
</gene>
<name>A0A7G7WXB3_9CAUD</name>
<dbReference type="EMBL" id="MT778839">
    <property type="protein sequence ID" value="QNH71857.1"/>
    <property type="molecule type" value="Genomic_DNA"/>
</dbReference>
<organism evidence="1 2">
    <name type="scientific">Rhizobium phage P9VFCI</name>
    <dbReference type="NCBI Taxonomy" id="2763531"/>
    <lineage>
        <taxon>Viruses</taxon>
        <taxon>Duplodnaviria</taxon>
        <taxon>Heunggongvirae</taxon>
        <taxon>Uroviricota</taxon>
        <taxon>Caudoviricetes</taxon>
        <taxon>Pootjesviridae</taxon>
        <taxon>Innesvirus</taxon>
        <taxon>Innesvirus P9VFCI</taxon>
    </lineage>
</organism>
<proteinExistence type="predicted"/>
<sequence>MNMVVSMSNNSFATGKIDFEKYSVSWVRGGRIKVENLITKLISFYDYSAHTLKSVIELCEEKVRSEEDLIYITFSAAACDIIGEEHIELLHDETACFLIPRKLSDSGTIRLRTKGEGRNDRQISISAKKWKLQSSARYVLQDDGELVFFEEITPENFGKHYDDTIINVYRGKPRKK</sequence>
<reference evidence="1 2" key="1">
    <citation type="submission" date="2020-07" db="EMBL/GenBank/DDBJ databases">
        <title>Complete genome sequence of Rhizobium leguminosarum bacteriophage vB_RlegM_P9VFCI.</title>
        <authorList>
            <person name="Gunathilake D."/>
            <person name="Bhat S."/>
            <person name="Yost C.K."/>
            <person name="Hynes M.F."/>
        </authorList>
    </citation>
    <scope>NUCLEOTIDE SEQUENCE [LARGE SCALE GENOMIC DNA]</scope>
</reference>
<evidence type="ECO:0000313" key="2">
    <source>
        <dbReference type="Proteomes" id="UP000515832"/>
    </source>
</evidence>
<protein>
    <submittedName>
        <fullName evidence="1">Uncharacterized protein</fullName>
    </submittedName>
</protein>
<accession>A0A7G7WXB3</accession>
<dbReference type="Proteomes" id="UP000515832">
    <property type="component" value="Segment"/>
</dbReference>
<keyword evidence="2" id="KW-1185">Reference proteome</keyword>
<evidence type="ECO:0000313" key="1">
    <source>
        <dbReference type="EMBL" id="QNH71857.1"/>
    </source>
</evidence>